<name>A0A1Y1HPM3_KLENI</name>
<keyword evidence="4" id="KW-1185">Reference proteome</keyword>
<dbReference type="OMA" id="HQNLAMA"/>
<accession>A0A1Y1HPM3</accession>
<dbReference type="PANTHER" id="PTHR31016:SF2">
    <property type="entry name" value="OS04G0228100 PROTEIN"/>
    <property type="match status" value="1"/>
</dbReference>
<feature type="compositionally biased region" description="Basic and acidic residues" evidence="2">
    <location>
        <begin position="352"/>
        <end position="362"/>
    </location>
</feature>
<sequence length="362" mass="38995">MEGNVQDGKVRSGGNSYASTPASKKKVDEGIWASLSKTAKSLFSEEDDLPRVDEVRVDQQQAPATKQTGESKAFGIQKSLDAITNSLSFIGDKVGTAIEESLDVISTKAVDFIEGPPPSLNHDLKRSPSIGVDGSPVTNQLKASRDVATAMVTKVRQYQRQVEAQKAQLDFATKRCSQLEEENKVLRDGLEVQGKMDDDPLVRQQLEALLAEKARLARENMQLQRENEHLFELLAYSTQGNRSPSVSAGVGAFEWEEEDGAVGTERGERELDGVPEENEVSSRDTGGDFAEALPTGADSIHAKDRDGDEGGVSEDREGDQSRVGKSPGSEGLTSKGQELKVDTQGVKVVSEVADKSGETNTG</sequence>
<dbReference type="EMBL" id="DF236974">
    <property type="protein sequence ID" value="GAQ79159.1"/>
    <property type="molecule type" value="Genomic_DNA"/>
</dbReference>
<evidence type="ECO:0000313" key="3">
    <source>
        <dbReference type="EMBL" id="GAQ79159.1"/>
    </source>
</evidence>
<feature type="region of interest" description="Disordered" evidence="2">
    <location>
        <begin position="256"/>
        <end position="362"/>
    </location>
</feature>
<dbReference type="OrthoDB" id="1924603at2759"/>
<feature type="compositionally biased region" description="Basic and acidic residues" evidence="2">
    <location>
        <begin position="300"/>
        <end position="322"/>
    </location>
</feature>
<dbReference type="Proteomes" id="UP000054558">
    <property type="component" value="Unassembled WGS sequence"/>
</dbReference>
<evidence type="ECO:0000313" key="4">
    <source>
        <dbReference type="Proteomes" id="UP000054558"/>
    </source>
</evidence>
<feature type="coiled-coil region" evidence="1">
    <location>
        <begin position="155"/>
        <end position="233"/>
    </location>
</feature>
<gene>
    <name evidence="3" type="ORF">KFL_000250360</name>
</gene>
<protein>
    <submittedName>
        <fullName evidence="3">Uncharacterized protein</fullName>
    </submittedName>
</protein>
<proteinExistence type="predicted"/>
<feature type="compositionally biased region" description="Polar residues" evidence="2">
    <location>
        <begin position="13"/>
        <end position="22"/>
    </location>
</feature>
<dbReference type="AlphaFoldDB" id="A0A1Y1HPM3"/>
<organism evidence="3 4">
    <name type="scientific">Klebsormidium nitens</name>
    <name type="common">Green alga</name>
    <name type="synonym">Ulothrix nitens</name>
    <dbReference type="NCBI Taxonomy" id="105231"/>
    <lineage>
        <taxon>Eukaryota</taxon>
        <taxon>Viridiplantae</taxon>
        <taxon>Streptophyta</taxon>
        <taxon>Klebsormidiophyceae</taxon>
        <taxon>Klebsormidiales</taxon>
        <taxon>Klebsormidiaceae</taxon>
        <taxon>Klebsormidium</taxon>
    </lineage>
</organism>
<reference evidence="3 4" key="1">
    <citation type="journal article" date="2014" name="Nat. Commun.">
        <title>Klebsormidium flaccidum genome reveals primary factors for plant terrestrial adaptation.</title>
        <authorList>
            <person name="Hori K."/>
            <person name="Maruyama F."/>
            <person name="Fujisawa T."/>
            <person name="Togashi T."/>
            <person name="Yamamoto N."/>
            <person name="Seo M."/>
            <person name="Sato S."/>
            <person name="Yamada T."/>
            <person name="Mori H."/>
            <person name="Tajima N."/>
            <person name="Moriyama T."/>
            <person name="Ikeuchi M."/>
            <person name="Watanabe M."/>
            <person name="Wada H."/>
            <person name="Kobayashi K."/>
            <person name="Saito M."/>
            <person name="Masuda T."/>
            <person name="Sasaki-Sekimoto Y."/>
            <person name="Mashiguchi K."/>
            <person name="Awai K."/>
            <person name="Shimojima M."/>
            <person name="Masuda S."/>
            <person name="Iwai M."/>
            <person name="Nobusawa T."/>
            <person name="Narise T."/>
            <person name="Kondo S."/>
            <person name="Saito H."/>
            <person name="Sato R."/>
            <person name="Murakawa M."/>
            <person name="Ihara Y."/>
            <person name="Oshima-Yamada Y."/>
            <person name="Ohtaka K."/>
            <person name="Satoh M."/>
            <person name="Sonobe K."/>
            <person name="Ishii M."/>
            <person name="Ohtani R."/>
            <person name="Kanamori-Sato M."/>
            <person name="Honoki R."/>
            <person name="Miyazaki D."/>
            <person name="Mochizuki H."/>
            <person name="Umetsu J."/>
            <person name="Higashi K."/>
            <person name="Shibata D."/>
            <person name="Kamiya Y."/>
            <person name="Sato N."/>
            <person name="Nakamura Y."/>
            <person name="Tabata S."/>
            <person name="Ida S."/>
            <person name="Kurokawa K."/>
            <person name="Ohta H."/>
        </authorList>
    </citation>
    <scope>NUCLEOTIDE SEQUENCE [LARGE SCALE GENOMIC DNA]</scope>
    <source>
        <strain evidence="3 4">NIES-2285</strain>
    </source>
</reference>
<evidence type="ECO:0000256" key="1">
    <source>
        <dbReference type="SAM" id="Coils"/>
    </source>
</evidence>
<feature type="region of interest" description="Disordered" evidence="2">
    <location>
        <begin position="1"/>
        <end position="27"/>
    </location>
</feature>
<keyword evidence="1" id="KW-0175">Coiled coil</keyword>
<evidence type="ECO:0000256" key="2">
    <source>
        <dbReference type="SAM" id="MobiDB-lite"/>
    </source>
</evidence>
<dbReference type="PANTHER" id="PTHR31016">
    <property type="entry name" value="OS04G0228100 PROTEIN"/>
    <property type="match status" value="1"/>
</dbReference>